<dbReference type="EMBL" id="JAKGTH010000006">
    <property type="protein sequence ID" value="MCF4100893.1"/>
    <property type="molecule type" value="Genomic_DNA"/>
</dbReference>
<reference evidence="1" key="1">
    <citation type="submission" date="2022-01" db="EMBL/GenBank/DDBJ databases">
        <title>Gillisia lutea sp. nov., isolated from marine plastic residues from the Malvarosa beach (Valencia, Spain).</title>
        <authorList>
            <person name="Vidal-Verdu A."/>
            <person name="Molina-Menor E."/>
            <person name="Satari L."/>
            <person name="Pascual J."/>
            <person name="Pereto J."/>
            <person name="Porcar M."/>
        </authorList>
    </citation>
    <scope>NUCLEOTIDE SEQUENCE</scope>
    <source>
        <strain evidence="1">M10.2A</strain>
    </source>
</reference>
<name>A0ABS9EHG4_9FLAO</name>
<dbReference type="CDD" id="cd07064">
    <property type="entry name" value="AlkD_like_1"/>
    <property type="match status" value="1"/>
</dbReference>
<evidence type="ECO:0000313" key="1">
    <source>
        <dbReference type="EMBL" id="MCF4100893.1"/>
    </source>
</evidence>
<dbReference type="InterPro" id="IPR016024">
    <property type="entry name" value="ARM-type_fold"/>
</dbReference>
<evidence type="ECO:0000313" key="2">
    <source>
        <dbReference type="Proteomes" id="UP001179363"/>
    </source>
</evidence>
<dbReference type="SUPFAM" id="SSF48371">
    <property type="entry name" value="ARM repeat"/>
    <property type="match status" value="1"/>
</dbReference>
<organism evidence="1 2">
    <name type="scientific">Gillisia lutea</name>
    <dbReference type="NCBI Taxonomy" id="2909668"/>
    <lineage>
        <taxon>Bacteria</taxon>
        <taxon>Pseudomonadati</taxon>
        <taxon>Bacteroidota</taxon>
        <taxon>Flavobacteriia</taxon>
        <taxon>Flavobacteriales</taxon>
        <taxon>Flavobacteriaceae</taxon>
        <taxon>Gillisia</taxon>
    </lineage>
</organism>
<dbReference type="RefSeq" id="WP_236133027.1">
    <property type="nucleotide sequence ID" value="NZ_JAKGTH010000006.1"/>
</dbReference>
<proteinExistence type="predicted"/>
<dbReference type="PANTHER" id="PTHR34070">
    <property type="entry name" value="ARMADILLO-TYPE FOLD"/>
    <property type="match status" value="1"/>
</dbReference>
<accession>A0ABS9EHG4</accession>
<keyword evidence="2" id="KW-1185">Reference proteome</keyword>
<protein>
    <submittedName>
        <fullName evidence="1">DNA alkylation repair protein</fullName>
    </submittedName>
</protein>
<dbReference type="Gene3D" id="1.25.40.290">
    <property type="entry name" value="ARM repeat domains"/>
    <property type="match status" value="1"/>
</dbReference>
<dbReference type="Proteomes" id="UP001179363">
    <property type="component" value="Unassembled WGS sequence"/>
</dbReference>
<dbReference type="PANTHER" id="PTHR34070:SF1">
    <property type="entry name" value="DNA ALKYLATION REPAIR PROTEIN"/>
    <property type="match status" value="1"/>
</dbReference>
<dbReference type="Gene3D" id="1.20.1660.10">
    <property type="entry name" value="Hypothetical protein (EF3068)"/>
    <property type="match status" value="1"/>
</dbReference>
<dbReference type="InterPro" id="IPR014825">
    <property type="entry name" value="DNA_alkylation"/>
</dbReference>
<comment type="caution">
    <text evidence="1">The sequence shown here is derived from an EMBL/GenBank/DDBJ whole genome shotgun (WGS) entry which is preliminary data.</text>
</comment>
<gene>
    <name evidence="1" type="ORF">L1I30_04365</name>
</gene>
<dbReference type="Pfam" id="PF08713">
    <property type="entry name" value="DNA_alkylation"/>
    <property type="match status" value="1"/>
</dbReference>
<sequence length="222" mass="26767">MGYILHLEAEFQNNANENIAVGQKAYMRNQFKFFGIKTPLRREIQKPFLVKQFLPPKKKVPLLAKELWDKPEREYQFFAQELVFKYVKEFEESDIELFEFMIIHKSWWDTVDFIAVKLVGSYLKKYPQKKEFYVDRWLRSNNIWLQRTAIIFQLKYKTEVDTGILEKSIQSLLGSKEFFINKAIGWMLREYSKTNPVWVREFVKRTALANQSKKEALRLMRD</sequence>